<dbReference type="EMBL" id="BLXT01001004">
    <property type="protein sequence ID" value="GFN82565.1"/>
    <property type="molecule type" value="Genomic_DNA"/>
</dbReference>
<accession>A0AAV3Y5Q4</accession>
<proteinExistence type="predicted"/>
<organism evidence="1 2">
    <name type="scientific">Plakobranchus ocellatus</name>
    <dbReference type="NCBI Taxonomy" id="259542"/>
    <lineage>
        <taxon>Eukaryota</taxon>
        <taxon>Metazoa</taxon>
        <taxon>Spiralia</taxon>
        <taxon>Lophotrochozoa</taxon>
        <taxon>Mollusca</taxon>
        <taxon>Gastropoda</taxon>
        <taxon>Heterobranchia</taxon>
        <taxon>Euthyneura</taxon>
        <taxon>Panpulmonata</taxon>
        <taxon>Sacoglossa</taxon>
        <taxon>Placobranchoidea</taxon>
        <taxon>Plakobranchidae</taxon>
        <taxon>Plakobranchus</taxon>
    </lineage>
</organism>
<dbReference type="AlphaFoldDB" id="A0AAV3Y5Q4"/>
<gene>
    <name evidence="1" type="ORF">PoB_000907100</name>
</gene>
<keyword evidence="2" id="KW-1185">Reference proteome</keyword>
<dbReference type="Proteomes" id="UP000735302">
    <property type="component" value="Unassembled WGS sequence"/>
</dbReference>
<feature type="non-terminal residue" evidence="1">
    <location>
        <position position="59"/>
    </location>
</feature>
<protein>
    <submittedName>
        <fullName evidence="1">Uncharacterized protein</fullName>
    </submittedName>
</protein>
<comment type="caution">
    <text evidence="1">The sequence shown here is derived from an EMBL/GenBank/DDBJ whole genome shotgun (WGS) entry which is preliminary data.</text>
</comment>
<evidence type="ECO:0000313" key="1">
    <source>
        <dbReference type="EMBL" id="GFN82565.1"/>
    </source>
</evidence>
<sequence length="59" mass="6559">MYKTRPAKSHAYLDWVLYKASPQQGDLRLSGPPSGQGAGVGARTPIFWRNLINEDDLQS</sequence>
<reference evidence="1 2" key="1">
    <citation type="journal article" date="2021" name="Elife">
        <title>Chloroplast acquisition without the gene transfer in kleptoplastic sea slugs, Plakobranchus ocellatus.</title>
        <authorList>
            <person name="Maeda T."/>
            <person name="Takahashi S."/>
            <person name="Yoshida T."/>
            <person name="Shimamura S."/>
            <person name="Takaki Y."/>
            <person name="Nagai Y."/>
            <person name="Toyoda A."/>
            <person name="Suzuki Y."/>
            <person name="Arimoto A."/>
            <person name="Ishii H."/>
            <person name="Satoh N."/>
            <person name="Nishiyama T."/>
            <person name="Hasebe M."/>
            <person name="Maruyama T."/>
            <person name="Minagawa J."/>
            <person name="Obokata J."/>
            <person name="Shigenobu S."/>
        </authorList>
    </citation>
    <scope>NUCLEOTIDE SEQUENCE [LARGE SCALE GENOMIC DNA]</scope>
</reference>
<name>A0AAV3Y5Q4_9GAST</name>
<evidence type="ECO:0000313" key="2">
    <source>
        <dbReference type="Proteomes" id="UP000735302"/>
    </source>
</evidence>